<name>A0A9Q8WFX2_9PEZI</name>
<evidence type="ECO:0000313" key="3">
    <source>
        <dbReference type="Proteomes" id="UP000830671"/>
    </source>
</evidence>
<accession>A0A9Q8WFX2</accession>
<dbReference type="KEGG" id="clup:CLUP02_07380"/>
<feature type="non-terminal residue" evidence="2">
    <location>
        <position position="1"/>
    </location>
</feature>
<sequence>NPPRKSHQRASHPSPSRQDSARNRFTVHIDPQGRGAFARPIIPMDVDVIKVAPSRKSKEPNSSLQSGITNAIASQESGAVPGHTFPVLRGTLTAQSCQWTLMLCRLRAVY</sequence>
<proteinExistence type="predicted"/>
<feature type="region of interest" description="Disordered" evidence="1">
    <location>
        <begin position="1"/>
        <end position="24"/>
    </location>
</feature>
<organism evidence="2 3">
    <name type="scientific">Colletotrichum lupini</name>
    <dbReference type="NCBI Taxonomy" id="145971"/>
    <lineage>
        <taxon>Eukaryota</taxon>
        <taxon>Fungi</taxon>
        <taxon>Dikarya</taxon>
        <taxon>Ascomycota</taxon>
        <taxon>Pezizomycotina</taxon>
        <taxon>Sordariomycetes</taxon>
        <taxon>Hypocreomycetidae</taxon>
        <taxon>Glomerellales</taxon>
        <taxon>Glomerellaceae</taxon>
        <taxon>Colletotrichum</taxon>
        <taxon>Colletotrichum acutatum species complex</taxon>
    </lineage>
</organism>
<dbReference type="Proteomes" id="UP000830671">
    <property type="component" value="Chromosome 4"/>
</dbReference>
<dbReference type="EMBL" id="CP019476">
    <property type="protein sequence ID" value="UQC81894.1"/>
    <property type="molecule type" value="Genomic_DNA"/>
</dbReference>
<gene>
    <name evidence="2" type="ORF">CLUP02_07380</name>
</gene>
<protein>
    <submittedName>
        <fullName evidence="2">Uncharacterized protein</fullName>
    </submittedName>
</protein>
<evidence type="ECO:0000313" key="2">
    <source>
        <dbReference type="EMBL" id="UQC81894.1"/>
    </source>
</evidence>
<feature type="compositionally biased region" description="Basic residues" evidence="1">
    <location>
        <begin position="1"/>
        <end position="10"/>
    </location>
</feature>
<evidence type="ECO:0000256" key="1">
    <source>
        <dbReference type="SAM" id="MobiDB-lite"/>
    </source>
</evidence>
<reference evidence="2" key="1">
    <citation type="journal article" date="2021" name="Mol. Plant Microbe Interact.">
        <title>Complete Genome Sequence of the Plant-Pathogenic Fungus Colletotrichum lupini.</title>
        <authorList>
            <person name="Baroncelli R."/>
            <person name="Pensec F."/>
            <person name="Da Lio D."/>
            <person name="Boufleur T."/>
            <person name="Vicente I."/>
            <person name="Sarrocco S."/>
            <person name="Picot A."/>
            <person name="Baraldi E."/>
            <person name="Sukno S."/>
            <person name="Thon M."/>
            <person name="Le Floch G."/>
        </authorList>
    </citation>
    <scope>NUCLEOTIDE SEQUENCE</scope>
    <source>
        <strain evidence="2">IMI 504893</strain>
    </source>
</reference>
<dbReference type="RefSeq" id="XP_049143518.1">
    <property type="nucleotide sequence ID" value="XM_049286375.1"/>
</dbReference>
<keyword evidence="3" id="KW-1185">Reference proteome</keyword>
<dbReference type="GeneID" id="73341385"/>
<dbReference type="AlphaFoldDB" id="A0A9Q8WFX2"/>